<dbReference type="SUPFAM" id="SSF53187">
    <property type="entry name" value="Zn-dependent exopeptidases"/>
    <property type="match status" value="1"/>
</dbReference>
<evidence type="ECO:0000256" key="7">
    <source>
        <dbReference type="ARBA" id="ARBA00022645"/>
    </source>
</evidence>
<evidence type="ECO:0000256" key="19">
    <source>
        <dbReference type="ARBA" id="ARBA00025833"/>
    </source>
</evidence>
<dbReference type="GO" id="GO:0006508">
    <property type="term" value="P:proteolysis"/>
    <property type="evidence" value="ECO:0007669"/>
    <property type="project" value="UniProtKB-KW"/>
</dbReference>
<keyword evidence="18" id="KW-0458">Lysosome</keyword>
<evidence type="ECO:0000256" key="21">
    <source>
        <dbReference type="SAM" id="SignalP"/>
    </source>
</evidence>
<dbReference type="InterPro" id="IPR007484">
    <property type="entry name" value="Peptidase_M28"/>
</dbReference>
<evidence type="ECO:0000256" key="11">
    <source>
        <dbReference type="ARBA" id="ARBA00022801"/>
    </source>
</evidence>
<dbReference type="Pfam" id="PF04389">
    <property type="entry name" value="Peptidase_M28"/>
    <property type="match status" value="1"/>
</dbReference>
<keyword evidence="16" id="KW-0865">Zymogen</keyword>
<sequence length="462" mass="49303">MMRTFMQKAVLGMAFLLTPLSLMAAEFSAENLAQAKALAEKAGKSELAYQLDESLSTEVGPRRVGTPGDKAGIEWAVAKMKALGFDRVWTETVTTPGWERGDISVEAVSPFPQRMVAIALGGSVPTPADGIEAQVVAFPNLDALKAAEAGSLKGKIAYIGYQMKPSIDGADYGVAGKQRYLGSEVAASKGASAVLIRSVGTDNDRIGHTGAQGDKSTIPAAALSIPDADLLESMMKRSDKVTLKINISSRKTADVKTANVIGEVTGTERPEDFVVLGSHLDSWDVGTGAVDDGMGVAITMAAAKHIIDSGKKPKRSIRVILFGAEEIGLYGVKQYYEKHKDKLGNHIIGAEWDSGTRMIHQLRPGVGEKSLAAIKQMAELLKPYGVALHPSNSAKGQSDISVLGKAGMPAINFDSDLTDYFDYHHTENDTMANVPPETMRQASAVYTAFAWLTANSLIDFRK</sequence>
<evidence type="ECO:0000256" key="17">
    <source>
        <dbReference type="ARBA" id="ARBA00023180"/>
    </source>
</evidence>
<keyword evidence="10 21" id="KW-0732">Signal</keyword>
<dbReference type="InParanoid" id="A0A7X0JRW8"/>
<dbReference type="GO" id="GO:0070573">
    <property type="term" value="F:metallodipeptidase activity"/>
    <property type="evidence" value="ECO:0007669"/>
    <property type="project" value="InterPro"/>
</dbReference>
<evidence type="ECO:0000256" key="16">
    <source>
        <dbReference type="ARBA" id="ARBA00023145"/>
    </source>
</evidence>
<evidence type="ECO:0000256" key="13">
    <source>
        <dbReference type="ARBA" id="ARBA00022833"/>
    </source>
</evidence>
<evidence type="ECO:0000256" key="15">
    <source>
        <dbReference type="ARBA" id="ARBA00023049"/>
    </source>
</evidence>
<dbReference type="Proteomes" id="UP000528457">
    <property type="component" value="Unassembled WGS sequence"/>
</dbReference>
<dbReference type="EMBL" id="JACHHT010000001">
    <property type="protein sequence ID" value="MBB6520266.1"/>
    <property type="molecule type" value="Genomic_DNA"/>
</dbReference>
<evidence type="ECO:0000256" key="2">
    <source>
        <dbReference type="ARBA" id="ARBA00004371"/>
    </source>
</evidence>
<dbReference type="GO" id="GO:0005764">
    <property type="term" value="C:lysosome"/>
    <property type="evidence" value="ECO:0007669"/>
    <property type="project" value="UniProtKB-SubCell"/>
</dbReference>
<keyword evidence="12" id="KW-0256">Endoplasmic reticulum</keyword>
<protein>
    <recommendedName>
        <fullName evidence="5">Carboxypeptidase Q</fullName>
    </recommendedName>
    <alternativeName>
        <fullName evidence="20">Plasma glutamate carboxypeptidase</fullName>
    </alternativeName>
</protein>
<comment type="caution">
    <text evidence="23">The sequence shown here is derived from an EMBL/GenBank/DDBJ whole genome shotgun (WGS) entry which is preliminary data.</text>
</comment>
<dbReference type="Gene3D" id="3.40.630.10">
    <property type="entry name" value="Zn peptidases"/>
    <property type="match status" value="1"/>
</dbReference>
<evidence type="ECO:0000256" key="6">
    <source>
        <dbReference type="ARBA" id="ARBA00022525"/>
    </source>
</evidence>
<dbReference type="PANTHER" id="PTHR12053:SF3">
    <property type="entry name" value="CARBOXYPEPTIDASE Q"/>
    <property type="match status" value="1"/>
</dbReference>
<dbReference type="PANTHER" id="PTHR12053">
    <property type="entry name" value="PROTEASE FAMILY M28 PLASMA GLUTAMATE CARBOXYPEPTIDASE-RELATED"/>
    <property type="match status" value="1"/>
</dbReference>
<evidence type="ECO:0000259" key="22">
    <source>
        <dbReference type="Pfam" id="PF04389"/>
    </source>
</evidence>
<evidence type="ECO:0000256" key="5">
    <source>
        <dbReference type="ARBA" id="ARBA00014116"/>
    </source>
</evidence>
<dbReference type="GO" id="GO:0046872">
    <property type="term" value="F:metal ion binding"/>
    <property type="evidence" value="ECO:0007669"/>
    <property type="project" value="UniProtKB-KW"/>
</dbReference>
<evidence type="ECO:0000256" key="10">
    <source>
        <dbReference type="ARBA" id="ARBA00022729"/>
    </source>
</evidence>
<keyword evidence="9" id="KW-0479">Metal-binding</keyword>
<evidence type="ECO:0000313" key="23">
    <source>
        <dbReference type="EMBL" id="MBB6520266.1"/>
    </source>
</evidence>
<evidence type="ECO:0000256" key="1">
    <source>
        <dbReference type="ARBA" id="ARBA00004240"/>
    </source>
</evidence>
<dbReference type="GO" id="GO:0005576">
    <property type="term" value="C:extracellular region"/>
    <property type="evidence" value="ECO:0007669"/>
    <property type="project" value="UniProtKB-SubCell"/>
</dbReference>
<keyword evidence="7" id="KW-0121">Carboxypeptidase</keyword>
<evidence type="ECO:0000256" key="18">
    <source>
        <dbReference type="ARBA" id="ARBA00023228"/>
    </source>
</evidence>
<evidence type="ECO:0000256" key="3">
    <source>
        <dbReference type="ARBA" id="ARBA00004555"/>
    </source>
</evidence>
<evidence type="ECO:0000256" key="8">
    <source>
        <dbReference type="ARBA" id="ARBA00022670"/>
    </source>
</evidence>
<evidence type="ECO:0000256" key="14">
    <source>
        <dbReference type="ARBA" id="ARBA00023034"/>
    </source>
</evidence>
<comment type="subcellular location">
    <subcellularLocation>
        <location evidence="1">Endoplasmic reticulum</location>
    </subcellularLocation>
    <subcellularLocation>
        <location evidence="3">Golgi apparatus</location>
    </subcellularLocation>
    <subcellularLocation>
        <location evidence="2">Lysosome</location>
    </subcellularLocation>
    <subcellularLocation>
        <location evidence="4">Secreted</location>
    </subcellularLocation>
</comment>
<evidence type="ECO:0000256" key="4">
    <source>
        <dbReference type="ARBA" id="ARBA00004613"/>
    </source>
</evidence>
<accession>A0A7X0JRW8</accession>
<proteinExistence type="predicted"/>
<keyword evidence="24" id="KW-1185">Reference proteome</keyword>
<reference evidence="23 24" key="1">
    <citation type="submission" date="2020-08" db="EMBL/GenBank/DDBJ databases">
        <title>Genomic Encyclopedia of Type Strains, Phase IV (KMG-IV): sequencing the most valuable type-strain genomes for metagenomic binning, comparative biology and taxonomic classification.</title>
        <authorList>
            <person name="Goeker M."/>
        </authorList>
    </citation>
    <scope>NUCLEOTIDE SEQUENCE [LARGE SCALE GENOMIC DNA]</scope>
    <source>
        <strain evidence="23 24">DSM 22368</strain>
    </source>
</reference>
<feature type="signal peptide" evidence="21">
    <location>
        <begin position="1"/>
        <end position="24"/>
    </location>
</feature>
<comment type="subunit">
    <text evidence="19">Homodimer. The monomeric form is inactive while the homodimer is active.</text>
</comment>
<evidence type="ECO:0000256" key="9">
    <source>
        <dbReference type="ARBA" id="ARBA00022723"/>
    </source>
</evidence>
<dbReference type="GO" id="GO:0004180">
    <property type="term" value="F:carboxypeptidase activity"/>
    <property type="evidence" value="ECO:0007669"/>
    <property type="project" value="UniProtKB-KW"/>
</dbReference>
<dbReference type="Gene3D" id="3.50.30.30">
    <property type="match status" value="1"/>
</dbReference>
<evidence type="ECO:0000256" key="12">
    <source>
        <dbReference type="ARBA" id="ARBA00022824"/>
    </source>
</evidence>
<name>A0A7X0JRW8_9GAMM</name>
<keyword evidence="11" id="KW-0378">Hydrolase</keyword>
<gene>
    <name evidence="23" type="ORF">HNR48_000544</name>
</gene>
<feature type="chain" id="PRO_5031012998" description="Carboxypeptidase Q" evidence="21">
    <location>
        <begin position="25"/>
        <end position="462"/>
    </location>
</feature>
<dbReference type="InterPro" id="IPR039866">
    <property type="entry name" value="CPQ"/>
</dbReference>
<feature type="domain" description="Peptidase M28" evidence="22">
    <location>
        <begin position="259"/>
        <end position="448"/>
    </location>
</feature>
<keyword evidence="15" id="KW-0482">Metalloprotease</keyword>
<keyword evidence="14" id="KW-0333">Golgi apparatus</keyword>
<dbReference type="AlphaFoldDB" id="A0A7X0JRW8"/>
<keyword evidence="6" id="KW-0964">Secreted</keyword>
<keyword evidence="17" id="KW-0325">Glycoprotein</keyword>
<evidence type="ECO:0000313" key="24">
    <source>
        <dbReference type="Proteomes" id="UP000528457"/>
    </source>
</evidence>
<organism evidence="23 24">
    <name type="scientific">Pseudoteredinibacter isoporae</name>
    <dbReference type="NCBI Taxonomy" id="570281"/>
    <lineage>
        <taxon>Bacteria</taxon>
        <taxon>Pseudomonadati</taxon>
        <taxon>Pseudomonadota</taxon>
        <taxon>Gammaproteobacteria</taxon>
        <taxon>Cellvibrionales</taxon>
        <taxon>Cellvibrionaceae</taxon>
        <taxon>Pseudoteredinibacter</taxon>
    </lineage>
</organism>
<evidence type="ECO:0000256" key="20">
    <source>
        <dbReference type="ARBA" id="ARBA00033328"/>
    </source>
</evidence>
<keyword evidence="8" id="KW-0645">Protease</keyword>
<keyword evidence="13" id="KW-0862">Zinc</keyword>